<keyword evidence="2" id="KW-1185">Reference proteome</keyword>
<dbReference type="GO" id="GO:0003924">
    <property type="term" value="F:GTPase activity"/>
    <property type="evidence" value="ECO:0007669"/>
    <property type="project" value="InterPro"/>
</dbReference>
<accession>A0A7J6V8T9</accession>
<dbReference type="OrthoDB" id="1703642at2759"/>
<evidence type="ECO:0000313" key="2">
    <source>
        <dbReference type="Proteomes" id="UP000554482"/>
    </source>
</evidence>
<name>A0A7J6V8T9_THATH</name>
<dbReference type="AlphaFoldDB" id="A0A7J6V8T9"/>
<dbReference type="InterPro" id="IPR001806">
    <property type="entry name" value="Small_GTPase"/>
</dbReference>
<sequence>MYLQAFADDIEIPFLETSAKNATNVEQAFMTMATEIKNSSQAWRCMNEASIFLATYMTASHQPAMNANKPATVRANEEAACCTKDQLLPLLPES</sequence>
<proteinExistence type="predicted"/>
<dbReference type="EMBL" id="JABWDY010036163">
    <property type="protein sequence ID" value="KAF5181466.1"/>
    <property type="molecule type" value="Genomic_DNA"/>
</dbReference>
<organism evidence="1 2">
    <name type="scientific">Thalictrum thalictroides</name>
    <name type="common">Rue-anemone</name>
    <name type="synonym">Anemone thalictroides</name>
    <dbReference type="NCBI Taxonomy" id="46969"/>
    <lineage>
        <taxon>Eukaryota</taxon>
        <taxon>Viridiplantae</taxon>
        <taxon>Streptophyta</taxon>
        <taxon>Embryophyta</taxon>
        <taxon>Tracheophyta</taxon>
        <taxon>Spermatophyta</taxon>
        <taxon>Magnoliopsida</taxon>
        <taxon>Ranunculales</taxon>
        <taxon>Ranunculaceae</taxon>
        <taxon>Thalictroideae</taxon>
        <taxon>Thalictrum</taxon>
    </lineage>
</organism>
<reference evidence="1 2" key="1">
    <citation type="submission" date="2020-06" db="EMBL/GenBank/DDBJ databases">
        <title>Transcriptomic and genomic resources for Thalictrum thalictroides and T. hernandezii: Facilitating candidate gene discovery in an emerging model plant lineage.</title>
        <authorList>
            <person name="Arias T."/>
            <person name="Riano-Pachon D.M."/>
            <person name="Di Stilio V.S."/>
        </authorList>
    </citation>
    <scope>NUCLEOTIDE SEQUENCE [LARGE SCALE GENOMIC DNA]</scope>
    <source>
        <strain evidence="2">cv. WT478/WT964</strain>
        <tissue evidence="1">Leaves</tissue>
    </source>
</reference>
<dbReference type="Pfam" id="PF00071">
    <property type="entry name" value="Ras"/>
    <property type="match status" value="1"/>
</dbReference>
<dbReference type="GO" id="GO:0005525">
    <property type="term" value="F:GTP binding"/>
    <property type="evidence" value="ECO:0007669"/>
    <property type="project" value="InterPro"/>
</dbReference>
<dbReference type="Proteomes" id="UP000554482">
    <property type="component" value="Unassembled WGS sequence"/>
</dbReference>
<dbReference type="SUPFAM" id="SSF52540">
    <property type="entry name" value="P-loop containing nucleoside triphosphate hydrolases"/>
    <property type="match status" value="1"/>
</dbReference>
<comment type="caution">
    <text evidence="1">The sequence shown here is derived from an EMBL/GenBank/DDBJ whole genome shotgun (WGS) entry which is preliminary data.</text>
</comment>
<protein>
    <submittedName>
        <fullName evidence="1">Uncharacterized protein</fullName>
    </submittedName>
</protein>
<dbReference type="Gene3D" id="3.40.50.300">
    <property type="entry name" value="P-loop containing nucleotide triphosphate hydrolases"/>
    <property type="match status" value="1"/>
</dbReference>
<gene>
    <name evidence="1" type="ORF">FRX31_028945</name>
</gene>
<evidence type="ECO:0000313" key="1">
    <source>
        <dbReference type="EMBL" id="KAF5181466.1"/>
    </source>
</evidence>
<dbReference type="InterPro" id="IPR027417">
    <property type="entry name" value="P-loop_NTPase"/>
</dbReference>